<dbReference type="InterPro" id="IPR029052">
    <property type="entry name" value="Metallo-depent_PP-like"/>
</dbReference>
<protein>
    <recommendedName>
        <fullName evidence="3">Calcineurin-like phosphoesterase superfamily domain-containing protein</fullName>
    </recommendedName>
</protein>
<evidence type="ECO:0008006" key="3">
    <source>
        <dbReference type="Google" id="ProtNLM"/>
    </source>
</evidence>
<reference evidence="1 2" key="1">
    <citation type="submission" date="2016-10" db="EMBL/GenBank/DDBJ databases">
        <authorList>
            <person name="de Groot N.N."/>
        </authorList>
    </citation>
    <scope>NUCLEOTIDE SEQUENCE [LARGE SCALE GENOMIC DNA]</scope>
    <source>
        <strain evidence="1 2">CGMCC 1.6291</strain>
    </source>
</reference>
<dbReference type="RefSeq" id="WP_091642054.1">
    <property type="nucleotide sequence ID" value="NZ_FOEG01000003.1"/>
</dbReference>
<dbReference type="SUPFAM" id="SSF56300">
    <property type="entry name" value="Metallo-dependent phosphatases"/>
    <property type="match status" value="1"/>
</dbReference>
<evidence type="ECO:0000313" key="2">
    <source>
        <dbReference type="Proteomes" id="UP000199657"/>
    </source>
</evidence>
<dbReference type="EMBL" id="FOEG01000003">
    <property type="protein sequence ID" value="SEO79183.1"/>
    <property type="molecule type" value="Genomic_DNA"/>
</dbReference>
<evidence type="ECO:0000313" key="1">
    <source>
        <dbReference type="EMBL" id="SEO79183.1"/>
    </source>
</evidence>
<gene>
    <name evidence="1" type="ORF">SAMN04488052_10333</name>
</gene>
<proteinExistence type="predicted"/>
<organism evidence="1 2">
    <name type="scientific">Aquisalimonas asiatica</name>
    <dbReference type="NCBI Taxonomy" id="406100"/>
    <lineage>
        <taxon>Bacteria</taxon>
        <taxon>Pseudomonadati</taxon>
        <taxon>Pseudomonadota</taxon>
        <taxon>Gammaproteobacteria</taxon>
        <taxon>Chromatiales</taxon>
        <taxon>Ectothiorhodospiraceae</taxon>
        <taxon>Aquisalimonas</taxon>
    </lineage>
</organism>
<keyword evidence="2" id="KW-1185">Reference proteome</keyword>
<name>A0A1H8SLV9_9GAMM</name>
<dbReference type="Gene3D" id="3.60.21.10">
    <property type="match status" value="1"/>
</dbReference>
<dbReference type="AlphaFoldDB" id="A0A1H8SLV9"/>
<accession>A0A1H8SLV9</accession>
<dbReference type="STRING" id="406100.SAMN04488052_10333"/>
<sequence>MVAPGRHCPLHYRTDPAALDRAPDLTAETLYVIGGLYGNTAALGAVLELAADEVAAGQPAPALLFNGDFNWFNADAATFDRVNTEVLRHHALQGNVEAELASPDDDAGCGCAYPAWVDDATVERSNRIMARLQATAREQPAHVEALGRLPRQLRVQVGPVSVGVIHGDPESLAGWGLAVEAMPPRGETPPQLASWFRRAAVDVFACTHTCLPFAQAFTAGGRARLVVNNGATGMPNVRGDRRGILTRISTRPAVPEQRLYGTTVGGVHCDAVAADCVTPAWEEWFRRVWPADSPAAVSYGTRLRQGPDHGLSDADRL</sequence>
<dbReference type="Proteomes" id="UP000199657">
    <property type="component" value="Unassembled WGS sequence"/>
</dbReference>